<dbReference type="PROSITE" id="PS50010">
    <property type="entry name" value="DH_2"/>
    <property type="match status" value="1"/>
</dbReference>
<evidence type="ECO:0000313" key="3">
    <source>
        <dbReference type="Proteomes" id="UP000694941"/>
    </source>
</evidence>
<dbReference type="CDD" id="cd00160">
    <property type="entry name" value="RhoGEF"/>
    <property type="match status" value="1"/>
</dbReference>
<dbReference type="InterPro" id="IPR040181">
    <property type="entry name" value="PKHG5/7"/>
</dbReference>
<feature type="region of interest" description="Disordered" evidence="1">
    <location>
        <begin position="526"/>
        <end position="610"/>
    </location>
</feature>
<dbReference type="Gene3D" id="1.20.900.10">
    <property type="entry name" value="Dbl homology (DH) domain"/>
    <property type="match status" value="1"/>
</dbReference>
<dbReference type="SMART" id="SM00233">
    <property type="entry name" value="PH"/>
    <property type="match status" value="1"/>
</dbReference>
<gene>
    <name evidence="4" type="primary">LOC111086314</name>
</gene>
<dbReference type="SUPFAM" id="SSF50729">
    <property type="entry name" value="PH domain-like"/>
    <property type="match status" value="1"/>
</dbReference>
<dbReference type="Gene3D" id="2.30.29.30">
    <property type="entry name" value="Pleckstrin-homology domain (PH domain)/Phosphotyrosine-binding domain (PTB)"/>
    <property type="match status" value="1"/>
</dbReference>
<dbReference type="InterPro" id="IPR000219">
    <property type="entry name" value="DH_dom"/>
</dbReference>
<dbReference type="SUPFAM" id="SSF48065">
    <property type="entry name" value="DBL homology domain (DH-domain)"/>
    <property type="match status" value="1"/>
</dbReference>
<dbReference type="Proteomes" id="UP000694941">
    <property type="component" value="Unplaced"/>
</dbReference>
<accession>A0ABM1SLC7</accession>
<dbReference type="PANTHER" id="PTHR13217:SF11">
    <property type="entry name" value="PLECKSTRIN HOMOLOGY DOMAIN-CONTAINING FAMILY G MEMBER 5"/>
    <property type="match status" value="1"/>
</dbReference>
<feature type="domain" description="DH" evidence="2">
    <location>
        <begin position="3"/>
        <end position="202"/>
    </location>
</feature>
<dbReference type="PANTHER" id="PTHR13217">
    <property type="entry name" value="PLECKSTRIN HOMOLOGY DOMAIN-CONTAINING FAMILY G MEMBER 7"/>
    <property type="match status" value="1"/>
</dbReference>
<feature type="compositionally biased region" description="Basic and acidic residues" evidence="1">
    <location>
        <begin position="600"/>
        <end position="610"/>
    </location>
</feature>
<sequence>MKAQQNAIWELIETEIFFIKRLRVIIELYLDRLQILQSLGILNEIDIDMVFSNIQDVYASNHQLWINHILPMLNSSRTNKGPLNPVLMKDGFLKCDHLFQPYIQYCTELNLRVEYVKERHKENELYKAYVAWCETKKECDRLQLSDLLIKPMQRLTKYPLLLNAILKKTDNKEQVCALVEMKRSMETFVLSVDTIMLRQNERKRLDSICGRIESYDVVDNNNEELEKAMRAYGSLHLDLTCPMPGCDTQQTRQLIKEGAAIKLRDSSSSKMEVYCFLFTDMFLICKPVGRRGDKVRIIRQPYLIERLIVQELKDGGGFLVIYLNEFRVAIAAFILYTHDSKNWLENIRKAQKAYQDAKRNSKRSPGFIPPKYVEDPLSHLGTLNKHFNSSQTSLLHSPREYVDLSFGPTSAASGGGLFMSPIIPNRNKAISFELGNLRKPSLANNKRHDKPRAHSFDTRSGPVCVTVTSPSTDKEAIILHGRESNPVKLQKSSKHQEDLSKARNNSRNSITTHSNQILQKSLVSDGLPTATLPPSSEATVRQESHFETTIPPSVSTKTPQDQVHKPPLLKTRNVSSQVSLSPMTSTKSTSIGSGTIDLGLSEKSDERRNTKGVVEYHRRCHTTDFVEIRKRGKEIDDDIHKRLSWNECNRKNDMMADNKGKLITQTNEYHSSESICSSSGIESNTSSTISVEEHDNIMESQGPGHCSPRQLSESEPCSIESQQPHFTLKVSEVLDGISSVQINVAGASKLNFQNMKEFILNSYSVEASDV</sequence>
<feature type="compositionally biased region" description="Low complexity" evidence="1">
    <location>
        <begin position="584"/>
        <end position="596"/>
    </location>
</feature>
<name>A0ABM1SLC7_LIMPO</name>
<dbReference type="RefSeq" id="XP_022244433.1">
    <property type="nucleotide sequence ID" value="XM_022388725.1"/>
</dbReference>
<dbReference type="CDD" id="cd13244">
    <property type="entry name" value="PH_PLEKHG5_G6"/>
    <property type="match status" value="1"/>
</dbReference>
<dbReference type="InterPro" id="IPR001849">
    <property type="entry name" value="PH_domain"/>
</dbReference>
<evidence type="ECO:0000259" key="2">
    <source>
        <dbReference type="PROSITE" id="PS50010"/>
    </source>
</evidence>
<keyword evidence="3" id="KW-1185">Reference proteome</keyword>
<feature type="compositionally biased region" description="Polar residues" evidence="1">
    <location>
        <begin position="550"/>
        <end position="561"/>
    </location>
</feature>
<feature type="compositionally biased region" description="Polar residues" evidence="1">
    <location>
        <begin position="502"/>
        <end position="514"/>
    </location>
</feature>
<feature type="compositionally biased region" description="Polar residues" evidence="1">
    <location>
        <begin position="572"/>
        <end position="583"/>
    </location>
</feature>
<evidence type="ECO:0000313" key="4">
    <source>
        <dbReference type="RefSeq" id="XP_022244433.1"/>
    </source>
</evidence>
<dbReference type="InterPro" id="IPR011993">
    <property type="entry name" value="PH-like_dom_sf"/>
</dbReference>
<dbReference type="SMART" id="SM00325">
    <property type="entry name" value="RhoGEF"/>
    <property type="match status" value="1"/>
</dbReference>
<feature type="region of interest" description="Disordered" evidence="1">
    <location>
        <begin position="441"/>
        <end position="461"/>
    </location>
</feature>
<protein>
    <submittedName>
        <fullName evidence="4">Rho guanine nucleotide exchange factor scd1-like</fullName>
    </submittedName>
</protein>
<reference evidence="4" key="1">
    <citation type="submission" date="2025-08" db="UniProtKB">
        <authorList>
            <consortium name="RefSeq"/>
        </authorList>
    </citation>
    <scope>IDENTIFICATION</scope>
    <source>
        <tissue evidence="4">Muscle</tissue>
    </source>
</reference>
<dbReference type="GeneID" id="111086314"/>
<organism evidence="3 4">
    <name type="scientific">Limulus polyphemus</name>
    <name type="common">Atlantic horseshoe crab</name>
    <dbReference type="NCBI Taxonomy" id="6850"/>
    <lineage>
        <taxon>Eukaryota</taxon>
        <taxon>Metazoa</taxon>
        <taxon>Ecdysozoa</taxon>
        <taxon>Arthropoda</taxon>
        <taxon>Chelicerata</taxon>
        <taxon>Merostomata</taxon>
        <taxon>Xiphosura</taxon>
        <taxon>Limulidae</taxon>
        <taxon>Limulus</taxon>
    </lineage>
</organism>
<dbReference type="InterPro" id="IPR035899">
    <property type="entry name" value="DBL_dom_sf"/>
</dbReference>
<dbReference type="Pfam" id="PF00621">
    <property type="entry name" value="RhoGEF"/>
    <property type="match status" value="1"/>
</dbReference>
<evidence type="ECO:0000256" key="1">
    <source>
        <dbReference type="SAM" id="MobiDB-lite"/>
    </source>
</evidence>
<feature type="region of interest" description="Disordered" evidence="1">
    <location>
        <begin position="479"/>
        <end position="514"/>
    </location>
</feature>
<proteinExistence type="predicted"/>